<dbReference type="Gene3D" id="3.40.50.1980">
    <property type="entry name" value="Nitrogenase molybdenum iron protein domain"/>
    <property type="match status" value="2"/>
</dbReference>
<dbReference type="InterPro" id="IPR002491">
    <property type="entry name" value="ABC_transptr_periplasmic_BD"/>
</dbReference>
<evidence type="ECO:0000256" key="1">
    <source>
        <dbReference type="ARBA" id="ARBA00004196"/>
    </source>
</evidence>
<comment type="caution">
    <text evidence="7">The sequence shown here is derived from an EMBL/GenBank/DDBJ whole genome shotgun (WGS) entry which is preliminary data.</text>
</comment>
<dbReference type="PANTHER" id="PTHR30532:SF24">
    <property type="entry name" value="FERRIC ENTEROBACTIN-BINDING PERIPLASMIC PROTEIN FEPB"/>
    <property type="match status" value="1"/>
</dbReference>
<feature type="domain" description="Fe/B12 periplasmic-binding" evidence="6">
    <location>
        <begin position="59"/>
        <end position="328"/>
    </location>
</feature>
<organism evidence="7 8">
    <name type="scientific">Pseudonocardia halophobica</name>
    <dbReference type="NCBI Taxonomy" id="29401"/>
    <lineage>
        <taxon>Bacteria</taxon>
        <taxon>Bacillati</taxon>
        <taxon>Actinomycetota</taxon>
        <taxon>Actinomycetes</taxon>
        <taxon>Pseudonocardiales</taxon>
        <taxon>Pseudonocardiaceae</taxon>
        <taxon>Pseudonocardia</taxon>
    </lineage>
</organism>
<evidence type="ECO:0000256" key="3">
    <source>
        <dbReference type="ARBA" id="ARBA00022448"/>
    </source>
</evidence>
<feature type="signal peptide" evidence="5">
    <location>
        <begin position="1"/>
        <end position="28"/>
    </location>
</feature>
<protein>
    <submittedName>
        <fullName evidence="7">Fe2+-enterobactin ABC transporter substrate-binding protein</fullName>
    </submittedName>
</protein>
<dbReference type="EMBL" id="BSFQ01000006">
    <property type="protein sequence ID" value="GLL10852.1"/>
    <property type="molecule type" value="Genomic_DNA"/>
</dbReference>
<feature type="chain" id="PRO_5040904649" evidence="5">
    <location>
        <begin position="29"/>
        <end position="328"/>
    </location>
</feature>
<dbReference type="InterPro" id="IPR051313">
    <property type="entry name" value="Bact_iron-sidero_bind"/>
</dbReference>
<dbReference type="GO" id="GO:1901678">
    <property type="term" value="P:iron coordination entity transport"/>
    <property type="evidence" value="ECO:0007669"/>
    <property type="project" value="UniProtKB-ARBA"/>
</dbReference>
<keyword evidence="8" id="KW-1185">Reference proteome</keyword>
<evidence type="ECO:0000259" key="6">
    <source>
        <dbReference type="PROSITE" id="PS50983"/>
    </source>
</evidence>
<comment type="subcellular location">
    <subcellularLocation>
        <location evidence="1">Cell envelope</location>
    </subcellularLocation>
</comment>
<accession>A0A9W6L0V7</accession>
<dbReference type="AlphaFoldDB" id="A0A9W6L0V7"/>
<dbReference type="Pfam" id="PF01497">
    <property type="entry name" value="Peripla_BP_2"/>
    <property type="match status" value="1"/>
</dbReference>
<dbReference type="GO" id="GO:0030288">
    <property type="term" value="C:outer membrane-bounded periplasmic space"/>
    <property type="evidence" value="ECO:0007669"/>
    <property type="project" value="TreeGrafter"/>
</dbReference>
<comment type="similarity">
    <text evidence="2">Belongs to the bacterial solute-binding protein 8 family.</text>
</comment>
<gene>
    <name evidence="7" type="ORF">GCM10017577_19930</name>
</gene>
<evidence type="ECO:0000256" key="5">
    <source>
        <dbReference type="SAM" id="SignalP"/>
    </source>
</evidence>
<sequence length="328" mass="33114">MQQVPRAVVAVLVAALALVAACSSPAQAPSAAPATTDAPATRTVTHALGTTGIPASPARVVSASVTMTGPLLGLDVPVVGTGTTRPGGVADPNGFFLQWAGQAVDRGVAGLGGPTVRVESVAAQQPDVIVGSAVGADAVTPEIYAQLSAIAPTIVLDHSRLSWQELSAQLGRDLGREAQATAAEQEYTARASAVGAGLDTSREAVAMTVTDNGFNVFTAESAQGRLLTGLGLRLKAVAPSGASGLGGSEVRRDVVPVAGENAGIFGDASLFFVNATDEDVAGYRTAQPVLGSLPAFAENRVHALGPESFRLDRFSAAAVLDRLEQQGS</sequence>
<reference evidence="7" key="2">
    <citation type="submission" date="2023-01" db="EMBL/GenBank/DDBJ databases">
        <authorList>
            <person name="Sun Q."/>
            <person name="Evtushenko L."/>
        </authorList>
    </citation>
    <scope>NUCLEOTIDE SEQUENCE</scope>
    <source>
        <strain evidence="7">VKM Ac-1069</strain>
    </source>
</reference>
<dbReference type="PANTHER" id="PTHR30532">
    <property type="entry name" value="IRON III DICITRATE-BINDING PERIPLASMIC PROTEIN"/>
    <property type="match status" value="1"/>
</dbReference>
<dbReference type="SUPFAM" id="SSF53807">
    <property type="entry name" value="Helical backbone' metal receptor"/>
    <property type="match status" value="1"/>
</dbReference>
<proteinExistence type="inferred from homology"/>
<keyword evidence="3" id="KW-0813">Transport</keyword>
<dbReference type="PROSITE" id="PS50983">
    <property type="entry name" value="FE_B12_PBP"/>
    <property type="match status" value="1"/>
</dbReference>
<evidence type="ECO:0000256" key="2">
    <source>
        <dbReference type="ARBA" id="ARBA00008814"/>
    </source>
</evidence>
<name>A0A9W6L0V7_9PSEU</name>
<dbReference type="Proteomes" id="UP001143463">
    <property type="component" value="Unassembled WGS sequence"/>
</dbReference>
<reference evidence="7" key="1">
    <citation type="journal article" date="2014" name="Int. J. Syst. Evol. Microbiol.">
        <title>Complete genome sequence of Corynebacterium casei LMG S-19264T (=DSM 44701T), isolated from a smear-ripened cheese.</title>
        <authorList>
            <consortium name="US DOE Joint Genome Institute (JGI-PGF)"/>
            <person name="Walter F."/>
            <person name="Albersmeier A."/>
            <person name="Kalinowski J."/>
            <person name="Ruckert C."/>
        </authorList>
    </citation>
    <scope>NUCLEOTIDE SEQUENCE</scope>
    <source>
        <strain evidence="7">VKM Ac-1069</strain>
    </source>
</reference>
<evidence type="ECO:0000313" key="7">
    <source>
        <dbReference type="EMBL" id="GLL10852.1"/>
    </source>
</evidence>
<dbReference type="NCBIfam" id="NF008200">
    <property type="entry name" value="PRK10957.1"/>
    <property type="match status" value="1"/>
</dbReference>
<dbReference type="PROSITE" id="PS51257">
    <property type="entry name" value="PROKAR_LIPOPROTEIN"/>
    <property type="match status" value="1"/>
</dbReference>
<evidence type="ECO:0000256" key="4">
    <source>
        <dbReference type="ARBA" id="ARBA00022729"/>
    </source>
</evidence>
<keyword evidence="4 5" id="KW-0732">Signal</keyword>
<dbReference type="RefSeq" id="WP_063739732.1">
    <property type="nucleotide sequence ID" value="NZ_BAAAUZ010000079.1"/>
</dbReference>
<evidence type="ECO:0000313" key="8">
    <source>
        <dbReference type="Proteomes" id="UP001143463"/>
    </source>
</evidence>